<evidence type="ECO:0000256" key="3">
    <source>
        <dbReference type="ARBA" id="ARBA00004906"/>
    </source>
</evidence>
<evidence type="ECO:0000313" key="17">
    <source>
        <dbReference type="Proteomes" id="UP000657918"/>
    </source>
</evidence>
<dbReference type="PANTHER" id="PTHR46279:SF10">
    <property type="entry name" value="RING-TYPE E3 UBIQUITIN TRANSFERASE"/>
    <property type="match status" value="1"/>
</dbReference>
<dbReference type="EC" id="2.3.2.27" evidence="4"/>
<keyword evidence="8" id="KW-0863">Zinc-finger</keyword>
<comment type="caution">
    <text evidence="16">The sequence shown here is derived from an EMBL/GenBank/DDBJ whole genome shotgun (WGS) entry which is preliminary data.</text>
</comment>
<dbReference type="GO" id="GO:0016020">
    <property type="term" value="C:membrane"/>
    <property type="evidence" value="ECO:0007669"/>
    <property type="project" value="UniProtKB-SubCell"/>
</dbReference>
<dbReference type="GO" id="GO:0008270">
    <property type="term" value="F:zinc ion binding"/>
    <property type="evidence" value="ECO:0007669"/>
    <property type="project" value="UniProtKB-KW"/>
</dbReference>
<evidence type="ECO:0000256" key="9">
    <source>
        <dbReference type="ARBA" id="ARBA00022786"/>
    </source>
</evidence>
<keyword evidence="10" id="KW-0862">Zinc</keyword>
<keyword evidence="17" id="KW-1185">Reference proteome</keyword>
<feature type="domain" description="Wall-associated receptor kinase C-terminal" evidence="15">
    <location>
        <begin position="39"/>
        <end position="70"/>
    </location>
</feature>
<keyword evidence="13" id="KW-0325">Glycoprotein</keyword>
<dbReference type="OrthoDB" id="8062037at2759"/>
<dbReference type="InterPro" id="IPR046948">
    <property type="entry name" value="ATL20-22-like"/>
</dbReference>
<keyword evidence="12" id="KW-0472">Membrane</keyword>
<evidence type="ECO:0000256" key="6">
    <source>
        <dbReference type="ARBA" id="ARBA00022692"/>
    </source>
</evidence>
<evidence type="ECO:0000313" key="16">
    <source>
        <dbReference type="EMBL" id="KAF9671137.1"/>
    </source>
</evidence>
<evidence type="ECO:0000256" key="11">
    <source>
        <dbReference type="ARBA" id="ARBA00022989"/>
    </source>
</evidence>
<evidence type="ECO:0000256" key="10">
    <source>
        <dbReference type="ARBA" id="ARBA00022833"/>
    </source>
</evidence>
<comment type="subcellular location">
    <subcellularLocation>
        <location evidence="2">Membrane</location>
        <topology evidence="2">Single-pass membrane protein</topology>
    </subcellularLocation>
</comment>
<evidence type="ECO:0000256" key="13">
    <source>
        <dbReference type="ARBA" id="ARBA00023180"/>
    </source>
</evidence>
<gene>
    <name evidence="16" type="ORF">SADUNF_Sadunf12G0016200</name>
</gene>
<keyword evidence="9" id="KW-0833">Ubl conjugation pathway</keyword>
<dbReference type="EMBL" id="JADGMS010000012">
    <property type="protein sequence ID" value="KAF9671137.1"/>
    <property type="molecule type" value="Genomic_DNA"/>
</dbReference>
<evidence type="ECO:0000256" key="12">
    <source>
        <dbReference type="ARBA" id="ARBA00023136"/>
    </source>
</evidence>
<organism evidence="16 17">
    <name type="scientific">Salix dunnii</name>
    <dbReference type="NCBI Taxonomy" id="1413687"/>
    <lineage>
        <taxon>Eukaryota</taxon>
        <taxon>Viridiplantae</taxon>
        <taxon>Streptophyta</taxon>
        <taxon>Embryophyta</taxon>
        <taxon>Tracheophyta</taxon>
        <taxon>Spermatophyta</taxon>
        <taxon>Magnoliopsida</taxon>
        <taxon>eudicotyledons</taxon>
        <taxon>Gunneridae</taxon>
        <taxon>Pentapetalae</taxon>
        <taxon>rosids</taxon>
        <taxon>fabids</taxon>
        <taxon>Malpighiales</taxon>
        <taxon>Salicaceae</taxon>
        <taxon>Saliceae</taxon>
        <taxon>Salix</taxon>
    </lineage>
</organism>
<accession>A0A835MLL7</accession>
<evidence type="ECO:0000256" key="4">
    <source>
        <dbReference type="ARBA" id="ARBA00012483"/>
    </source>
</evidence>
<dbReference type="GO" id="GO:0061630">
    <property type="term" value="F:ubiquitin protein ligase activity"/>
    <property type="evidence" value="ECO:0007669"/>
    <property type="project" value="UniProtKB-EC"/>
</dbReference>
<keyword evidence="5" id="KW-0808">Transferase</keyword>
<keyword evidence="6" id="KW-0812">Transmembrane</keyword>
<dbReference type="AlphaFoldDB" id="A0A835MLL7"/>
<keyword evidence="11" id="KW-1133">Transmembrane helix</keyword>
<evidence type="ECO:0000256" key="14">
    <source>
        <dbReference type="ARBA" id="ARBA00024209"/>
    </source>
</evidence>
<name>A0A835MLL7_9ROSI</name>
<dbReference type="PANTHER" id="PTHR46279">
    <property type="entry name" value="RING/U-BOX SUPERFAMILY PROTEIN"/>
    <property type="match status" value="1"/>
</dbReference>
<comment type="catalytic activity">
    <reaction evidence="1">
        <text>S-ubiquitinyl-[E2 ubiquitin-conjugating enzyme]-L-cysteine + [acceptor protein]-L-lysine = [E2 ubiquitin-conjugating enzyme]-L-cysteine + N(6)-ubiquitinyl-[acceptor protein]-L-lysine.</text>
        <dbReference type="EC" id="2.3.2.27"/>
    </reaction>
</comment>
<comment type="similarity">
    <text evidence="14">Belongs to the RING-type zinc finger family. ATL subfamily.</text>
</comment>
<dbReference type="Proteomes" id="UP000657918">
    <property type="component" value="Unassembled WGS sequence"/>
</dbReference>
<evidence type="ECO:0000256" key="7">
    <source>
        <dbReference type="ARBA" id="ARBA00022723"/>
    </source>
</evidence>
<dbReference type="InterPro" id="IPR032872">
    <property type="entry name" value="WAK_assoc_C"/>
</dbReference>
<evidence type="ECO:0000256" key="5">
    <source>
        <dbReference type="ARBA" id="ARBA00022679"/>
    </source>
</evidence>
<proteinExistence type="inferred from homology"/>
<evidence type="ECO:0000256" key="8">
    <source>
        <dbReference type="ARBA" id="ARBA00022771"/>
    </source>
</evidence>
<evidence type="ECO:0000256" key="1">
    <source>
        <dbReference type="ARBA" id="ARBA00000900"/>
    </source>
</evidence>
<dbReference type="Pfam" id="PF14380">
    <property type="entry name" value="WAK_assoc"/>
    <property type="match status" value="1"/>
</dbReference>
<evidence type="ECO:0000256" key="2">
    <source>
        <dbReference type="ARBA" id="ARBA00004167"/>
    </source>
</evidence>
<comment type="pathway">
    <text evidence="3">Protein modification; protein ubiquitination.</text>
</comment>
<keyword evidence="7" id="KW-0479">Metal-binding</keyword>
<protein>
    <recommendedName>
        <fullName evidence="4">RING-type E3 ubiquitin transferase</fullName>
        <ecNumber evidence="4">2.3.2.27</ecNumber>
    </recommendedName>
</protein>
<evidence type="ECO:0000259" key="15">
    <source>
        <dbReference type="Pfam" id="PF14380"/>
    </source>
</evidence>
<sequence length="204" mass="22972">MHVTKHQTFSAKWRTPEKQGIHPVIESGWFLFQLSGQFFSKSWDEPDCGKCESRGGRCGFSTNSSEIVCSNAPHHGAPRKALYAVTAEAGVPRALILLGSRSVLEEEARQEVYQKTIPLLIQNLAGLDGRTIESYPKIVLGESRRLPKLMTTLAQYTCTSTGLRRHFRPFLNANIASILIHRWMASVECYLPHLQKFSRKIDTS</sequence>
<reference evidence="16 17" key="1">
    <citation type="submission" date="2020-10" db="EMBL/GenBank/DDBJ databases">
        <title>Plant Genome Project.</title>
        <authorList>
            <person name="Zhang R.-G."/>
        </authorList>
    </citation>
    <scope>NUCLEOTIDE SEQUENCE [LARGE SCALE GENOMIC DNA]</scope>
    <source>
        <strain evidence="16">FAFU-HL-1</strain>
        <tissue evidence="16">Leaf</tissue>
    </source>
</reference>